<evidence type="ECO:0000259" key="4">
    <source>
        <dbReference type="SMART" id="SM00479"/>
    </source>
</evidence>
<evidence type="ECO:0000256" key="2">
    <source>
        <dbReference type="ARBA" id="ARBA00022801"/>
    </source>
</evidence>
<dbReference type="PANTHER" id="PTHR30231">
    <property type="entry name" value="DNA POLYMERASE III SUBUNIT EPSILON"/>
    <property type="match status" value="1"/>
</dbReference>
<dbReference type="Pfam" id="PF00929">
    <property type="entry name" value="RNase_T"/>
    <property type="match status" value="1"/>
</dbReference>
<reference evidence="5" key="1">
    <citation type="submission" date="2022-11" db="EMBL/GenBank/DDBJ databases">
        <title>Parathalassolutuus dongxingensis gen. nov., sp. nov., a novel member of family Oceanospirillaceae isolated from a coastal shrimp pond in Guangxi, China.</title>
        <authorList>
            <person name="Chen H."/>
        </authorList>
    </citation>
    <scope>NUCLEOTIDE SEQUENCE</scope>
    <source>
        <strain evidence="5">G-43</strain>
    </source>
</reference>
<name>A0A9X3EQY7_9GAMM</name>
<evidence type="ECO:0000313" key="5">
    <source>
        <dbReference type="EMBL" id="MCY0967273.1"/>
    </source>
</evidence>
<dbReference type="InterPro" id="IPR036397">
    <property type="entry name" value="RNaseH_sf"/>
</dbReference>
<accession>A0A9X3EQY7</accession>
<proteinExistence type="predicted"/>
<keyword evidence="6" id="KW-1185">Reference proteome</keyword>
<dbReference type="InterPro" id="IPR013520">
    <property type="entry name" value="Ribonucl_H"/>
</dbReference>
<gene>
    <name evidence="5" type="ORF">OUO13_19005</name>
</gene>
<evidence type="ECO:0000256" key="3">
    <source>
        <dbReference type="ARBA" id="ARBA00022839"/>
    </source>
</evidence>
<dbReference type="GO" id="GO:0005829">
    <property type="term" value="C:cytosol"/>
    <property type="evidence" value="ECO:0007669"/>
    <property type="project" value="TreeGrafter"/>
</dbReference>
<organism evidence="5 6">
    <name type="scientific">Parathalassolituus penaei</name>
    <dbReference type="NCBI Taxonomy" id="2997323"/>
    <lineage>
        <taxon>Bacteria</taxon>
        <taxon>Pseudomonadati</taxon>
        <taxon>Pseudomonadota</taxon>
        <taxon>Gammaproteobacteria</taxon>
        <taxon>Oceanospirillales</taxon>
        <taxon>Oceanospirillaceae</taxon>
        <taxon>Parathalassolituus</taxon>
    </lineage>
</organism>
<dbReference type="AlphaFoldDB" id="A0A9X3EQY7"/>
<dbReference type="GO" id="GO:0006259">
    <property type="term" value="P:DNA metabolic process"/>
    <property type="evidence" value="ECO:0007669"/>
    <property type="project" value="UniProtKB-ARBA"/>
</dbReference>
<dbReference type="PANTHER" id="PTHR30231:SF4">
    <property type="entry name" value="PROTEIN NEN2"/>
    <property type="match status" value="1"/>
</dbReference>
<dbReference type="RefSeq" id="WP_283175475.1">
    <property type="nucleotide sequence ID" value="NZ_JAPNOA010000059.1"/>
</dbReference>
<dbReference type="SUPFAM" id="SSF53098">
    <property type="entry name" value="Ribonuclease H-like"/>
    <property type="match status" value="1"/>
</dbReference>
<protein>
    <submittedName>
        <fullName evidence="5">3'-5' exonuclease</fullName>
    </submittedName>
</protein>
<dbReference type="EMBL" id="JAPNOA010000059">
    <property type="protein sequence ID" value="MCY0967273.1"/>
    <property type="molecule type" value="Genomic_DNA"/>
</dbReference>
<keyword evidence="2" id="KW-0378">Hydrolase</keyword>
<dbReference type="InterPro" id="IPR012337">
    <property type="entry name" value="RNaseH-like_sf"/>
</dbReference>
<dbReference type="GO" id="GO:0008408">
    <property type="term" value="F:3'-5' exonuclease activity"/>
    <property type="evidence" value="ECO:0007669"/>
    <property type="project" value="TreeGrafter"/>
</dbReference>
<keyword evidence="3 5" id="KW-0269">Exonuclease</keyword>
<feature type="domain" description="Exonuclease" evidence="4">
    <location>
        <begin position="60"/>
        <end position="238"/>
    </location>
</feature>
<dbReference type="Proteomes" id="UP001150830">
    <property type="component" value="Unassembled WGS sequence"/>
</dbReference>
<evidence type="ECO:0000256" key="1">
    <source>
        <dbReference type="ARBA" id="ARBA00022722"/>
    </source>
</evidence>
<dbReference type="GO" id="GO:0003676">
    <property type="term" value="F:nucleic acid binding"/>
    <property type="evidence" value="ECO:0007669"/>
    <property type="project" value="InterPro"/>
</dbReference>
<dbReference type="CDD" id="cd06127">
    <property type="entry name" value="DEDDh"/>
    <property type="match status" value="1"/>
</dbReference>
<dbReference type="Gene3D" id="3.30.420.10">
    <property type="entry name" value="Ribonuclease H-like superfamily/Ribonuclease H"/>
    <property type="match status" value="1"/>
</dbReference>
<dbReference type="SMART" id="SM00479">
    <property type="entry name" value="EXOIII"/>
    <property type="match status" value="1"/>
</dbReference>
<evidence type="ECO:0000313" key="6">
    <source>
        <dbReference type="Proteomes" id="UP001150830"/>
    </source>
</evidence>
<dbReference type="NCBIfam" id="NF006602">
    <property type="entry name" value="PRK09146.1"/>
    <property type="match status" value="1"/>
</dbReference>
<comment type="caution">
    <text evidence="5">The sequence shown here is derived from an EMBL/GenBank/DDBJ whole genome shotgun (WGS) entry which is preliminary data.</text>
</comment>
<sequence length="248" mass="27838">MSGSFQNRFLRHSVFSSSITKGRSWPEFYEYQAARVQHPALRDFYAAGIPSGETPLCNVPMVAMDFETTGLDADGCDIVSIGLVPMTIQRIYNSQSVHWIVRPRTELSGDSVVFHGITHSAIDDAPDLCMLLDQLLELLRGRVVIAHCCSIERNFLDQAMKARWGEGVYFPMLDTMAIENRFNHDGIFERLLGGGGRSIRLGDCRARYNLPFYHPHHAQIDALACAELFQAQIATHFSPTTSVGQLWM</sequence>
<keyword evidence="1" id="KW-0540">Nuclease</keyword>